<evidence type="ECO:0000313" key="1">
    <source>
        <dbReference type="EMBL" id="EXX96548.1"/>
    </source>
</evidence>
<proteinExistence type="predicted"/>
<keyword evidence="2" id="KW-1185">Reference proteome</keyword>
<protein>
    <recommendedName>
        <fullName evidence="3">N-acetyltransferase YedL</fullName>
    </recommendedName>
</protein>
<name>A0ABN0S4P5_9BORD</name>
<gene>
    <name evidence="1" type="ORF">D559_0176</name>
</gene>
<dbReference type="EMBL" id="JDTF01000002">
    <property type="protein sequence ID" value="EXX96548.1"/>
    <property type="molecule type" value="Genomic_DNA"/>
</dbReference>
<dbReference type="Proteomes" id="UP000023104">
    <property type="component" value="Unassembled WGS sequence"/>
</dbReference>
<evidence type="ECO:0008006" key="3">
    <source>
        <dbReference type="Google" id="ProtNLM"/>
    </source>
</evidence>
<comment type="caution">
    <text evidence="1">The sequence shown here is derived from an EMBL/GenBank/DDBJ whole genome shotgun (WGS) entry which is preliminary data.</text>
</comment>
<reference evidence="1 2" key="1">
    <citation type="submission" date="2014-02" db="EMBL/GenBank/DDBJ databases">
        <title>Whole Genome Sequencing Of Bordetella Holmesii, An Emerging Opportunistic Infection Of Humans.</title>
        <authorList>
            <person name="Tettelin H."/>
            <person name="Hooven T.A."/>
            <person name="Hine E."/>
            <person name="Su Q."/>
            <person name="Huard R.C."/>
            <person name="Della-Latta P."/>
            <person name="Daugherty S.C."/>
            <person name="Agrawal S."/>
            <person name="Sengamalay N."/>
            <person name="Tallon L.J."/>
            <person name="Sadzewicz L."/>
            <person name="Whittier S."/>
            <person name="Fraser C.M."/>
            <person name="Ratner A.J."/>
        </authorList>
    </citation>
    <scope>NUCLEOTIDE SEQUENCE [LARGE SCALE GENOMIC DNA]</scope>
    <source>
        <strain evidence="1 2">1058</strain>
    </source>
</reference>
<evidence type="ECO:0000313" key="2">
    <source>
        <dbReference type="Proteomes" id="UP000023104"/>
    </source>
</evidence>
<organism evidence="1 2">
    <name type="scientific">Bordetella holmesii 1058</name>
    <dbReference type="NCBI Taxonomy" id="1247648"/>
    <lineage>
        <taxon>Bacteria</taxon>
        <taxon>Pseudomonadati</taxon>
        <taxon>Pseudomonadota</taxon>
        <taxon>Betaproteobacteria</taxon>
        <taxon>Burkholderiales</taxon>
        <taxon>Alcaligenaceae</taxon>
        <taxon>Bordetella</taxon>
    </lineage>
</organism>
<accession>A0ABN0S4P5</accession>
<sequence length="42" mass="4612">MRRAGQIHGARRVLGHIARRTAFGVLLMSGAGTTGKDYEEDR</sequence>